<dbReference type="FunFam" id="1.20.1250.20:FF:000055">
    <property type="entry name" value="Facilitated trehalose transporter Tret1-2 homolog"/>
    <property type="match status" value="1"/>
</dbReference>
<dbReference type="EMBL" id="JAACXV010013641">
    <property type="protein sequence ID" value="KAF7272954.1"/>
    <property type="molecule type" value="Genomic_DNA"/>
</dbReference>
<evidence type="ECO:0000256" key="2">
    <source>
        <dbReference type="ARBA" id="ARBA00022475"/>
    </source>
</evidence>
<proteinExistence type="inferred from homology"/>
<dbReference type="InterPro" id="IPR036259">
    <property type="entry name" value="MFS_trans_sf"/>
</dbReference>
<dbReference type="AlphaFoldDB" id="A0A834MCH0"/>
<evidence type="ECO:0000313" key="12">
    <source>
        <dbReference type="Proteomes" id="UP000625711"/>
    </source>
</evidence>
<dbReference type="InterPro" id="IPR005828">
    <property type="entry name" value="MFS_sugar_transport-like"/>
</dbReference>
<feature type="transmembrane region" description="Helical" evidence="9">
    <location>
        <begin position="92"/>
        <end position="114"/>
    </location>
</feature>
<keyword evidence="3 9" id="KW-0812">Transmembrane</keyword>
<dbReference type="InterPro" id="IPR044775">
    <property type="entry name" value="MFS_ERD6/Tret1-like"/>
</dbReference>
<evidence type="ECO:0000256" key="1">
    <source>
        <dbReference type="ARBA" id="ARBA00004651"/>
    </source>
</evidence>
<feature type="transmembrane region" description="Helical" evidence="9">
    <location>
        <begin position="50"/>
        <end position="72"/>
    </location>
</feature>
<gene>
    <name evidence="11" type="ORF">GWI33_014302</name>
</gene>
<evidence type="ECO:0000256" key="8">
    <source>
        <dbReference type="RuleBase" id="RU003346"/>
    </source>
</evidence>
<feature type="transmembrane region" description="Helical" evidence="9">
    <location>
        <begin position="205"/>
        <end position="224"/>
    </location>
</feature>
<reference evidence="11" key="1">
    <citation type="submission" date="2020-08" db="EMBL/GenBank/DDBJ databases">
        <title>Genome sequencing and assembly of the red palm weevil Rhynchophorus ferrugineus.</title>
        <authorList>
            <person name="Dias G.B."/>
            <person name="Bergman C.M."/>
            <person name="Manee M."/>
        </authorList>
    </citation>
    <scope>NUCLEOTIDE SEQUENCE</scope>
    <source>
        <strain evidence="11">AA-2017</strain>
        <tissue evidence="11">Whole larva</tissue>
    </source>
</reference>
<sequence>MNQDGDSLLSNGRLNFISSNQLDTIETHPSENTEVPNNLVYSHPKVFRQLFAGFSATLSALSAGLVLGWTSPMLSFLTSGKYNNIPIDNDKMGWIGSFATLGAMAMCFPAGFICDLVGRKNALLLLILPYSVGWALIIWASTIVELYFGRLITGMAVGGCCVAAPLYNGEIAHIDIRGKLGSFFQLMICVGIFMAYLFGKFLSPYQFTIFCAVSPLVFFICFVFQPESPCYLIKKNKYEEAKESLLRLRGKNCNVEQELIQIEGSLKESSHTTISLRAIFSNKSIKIGILISFALMFFQQLSGINAIILYSSNMFKSAGIYLDVNVASIMVGGFQVVATFIASLVIEKLGRKYLLFVSLSIVTLSTMILAIYLAVKSHLDKSELREISFIPIGSLCLFVISFSLGLGPIPWMLSSEIIPNEIRSIVTSAAGTFNWFLAFIITKLYLLVAGQSSVFFAFTIFSLLGTIFVYLVVPETKGKTLAQIQEALSDIV</sequence>
<dbReference type="Pfam" id="PF00083">
    <property type="entry name" value="Sugar_tr"/>
    <property type="match status" value="1"/>
</dbReference>
<keyword evidence="5 9" id="KW-0472">Membrane</keyword>
<feature type="transmembrane region" description="Helical" evidence="9">
    <location>
        <begin position="287"/>
        <end position="312"/>
    </location>
</feature>
<evidence type="ECO:0000259" key="10">
    <source>
        <dbReference type="PROSITE" id="PS50850"/>
    </source>
</evidence>
<comment type="subcellular location">
    <subcellularLocation>
        <location evidence="1">Cell membrane</location>
        <topology evidence="1">Multi-pass membrane protein</topology>
    </subcellularLocation>
</comment>
<feature type="domain" description="Major facilitator superfamily (MFS) profile" evidence="10">
    <location>
        <begin position="56"/>
        <end position="477"/>
    </location>
</feature>
<evidence type="ECO:0000256" key="7">
    <source>
        <dbReference type="ARBA" id="ARBA00024348"/>
    </source>
</evidence>
<evidence type="ECO:0000256" key="6">
    <source>
        <dbReference type="ARBA" id="ARBA00023180"/>
    </source>
</evidence>
<dbReference type="Gene3D" id="1.20.1250.20">
    <property type="entry name" value="MFS general substrate transporter like domains"/>
    <property type="match status" value="1"/>
</dbReference>
<evidence type="ECO:0000256" key="9">
    <source>
        <dbReference type="SAM" id="Phobius"/>
    </source>
</evidence>
<feature type="transmembrane region" description="Helical" evidence="9">
    <location>
        <begin position="425"/>
        <end position="448"/>
    </location>
</feature>
<dbReference type="SUPFAM" id="SSF103473">
    <property type="entry name" value="MFS general substrate transporter"/>
    <property type="match status" value="1"/>
</dbReference>
<feature type="transmembrane region" description="Helical" evidence="9">
    <location>
        <begin position="387"/>
        <end position="413"/>
    </location>
</feature>
<keyword evidence="4 9" id="KW-1133">Transmembrane helix</keyword>
<accession>A0A834MCH0</accession>
<dbReference type="InterPro" id="IPR020846">
    <property type="entry name" value="MFS_dom"/>
</dbReference>
<dbReference type="InterPro" id="IPR050549">
    <property type="entry name" value="MFS_Trehalose_Transporter"/>
</dbReference>
<feature type="transmembrane region" description="Helical" evidence="9">
    <location>
        <begin position="454"/>
        <end position="473"/>
    </location>
</feature>
<feature type="transmembrane region" description="Helical" evidence="9">
    <location>
        <begin position="147"/>
        <end position="168"/>
    </location>
</feature>
<dbReference type="GO" id="GO:0005886">
    <property type="term" value="C:plasma membrane"/>
    <property type="evidence" value="ECO:0007669"/>
    <property type="project" value="UniProtKB-SubCell"/>
</dbReference>
<feature type="transmembrane region" description="Helical" evidence="9">
    <location>
        <begin position="180"/>
        <end position="199"/>
    </location>
</feature>
<feature type="transmembrane region" description="Helical" evidence="9">
    <location>
        <begin position="324"/>
        <end position="346"/>
    </location>
</feature>
<keyword evidence="2" id="KW-1003">Cell membrane</keyword>
<dbReference type="PROSITE" id="PS00216">
    <property type="entry name" value="SUGAR_TRANSPORT_1"/>
    <property type="match status" value="1"/>
</dbReference>
<evidence type="ECO:0000313" key="11">
    <source>
        <dbReference type="EMBL" id="KAF7272954.1"/>
    </source>
</evidence>
<keyword evidence="8" id="KW-0813">Transport</keyword>
<dbReference type="NCBIfam" id="TIGR00879">
    <property type="entry name" value="SP"/>
    <property type="match status" value="1"/>
</dbReference>
<dbReference type="PANTHER" id="PTHR48021:SF1">
    <property type="entry name" value="GH07001P-RELATED"/>
    <property type="match status" value="1"/>
</dbReference>
<feature type="transmembrane region" description="Helical" evidence="9">
    <location>
        <begin position="353"/>
        <end position="375"/>
    </location>
</feature>
<dbReference type="PROSITE" id="PS00217">
    <property type="entry name" value="SUGAR_TRANSPORT_2"/>
    <property type="match status" value="1"/>
</dbReference>
<comment type="caution">
    <text evidence="11">The sequence shown here is derived from an EMBL/GenBank/DDBJ whole genome shotgun (WGS) entry which is preliminary data.</text>
</comment>
<dbReference type="Proteomes" id="UP000625711">
    <property type="component" value="Unassembled WGS sequence"/>
</dbReference>
<dbReference type="OrthoDB" id="6612291at2759"/>
<evidence type="ECO:0000256" key="4">
    <source>
        <dbReference type="ARBA" id="ARBA00022989"/>
    </source>
</evidence>
<dbReference type="InterPro" id="IPR003663">
    <property type="entry name" value="Sugar/inositol_transpt"/>
</dbReference>
<keyword evidence="6" id="KW-0325">Glycoprotein</keyword>
<dbReference type="PRINTS" id="PR00171">
    <property type="entry name" value="SUGRTRNSPORT"/>
</dbReference>
<protein>
    <recommendedName>
        <fullName evidence="10">Major facilitator superfamily (MFS) profile domain-containing protein</fullName>
    </recommendedName>
</protein>
<dbReference type="PANTHER" id="PTHR48021">
    <property type="match status" value="1"/>
</dbReference>
<dbReference type="InterPro" id="IPR005829">
    <property type="entry name" value="Sugar_transporter_CS"/>
</dbReference>
<keyword evidence="12" id="KW-1185">Reference proteome</keyword>
<evidence type="ECO:0000256" key="5">
    <source>
        <dbReference type="ARBA" id="ARBA00023136"/>
    </source>
</evidence>
<evidence type="ECO:0000256" key="3">
    <source>
        <dbReference type="ARBA" id="ARBA00022692"/>
    </source>
</evidence>
<dbReference type="PROSITE" id="PS50850">
    <property type="entry name" value="MFS"/>
    <property type="match status" value="1"/>
</dbReference>
<name>A0A834MCH0_RHYFE</name>
<dbReference type="GO" id="GO:0051119">
    <property type="term" value="F:sugar transmembrane transporter activity"/>
    <property type="evidence" value="ECO:0007669"/>
    <property type="project" value="InterPro"/>
</dbReference>
<organism evidence="11 12">
    <name type="scientific">Rhynchophorus ferrugineus</name>
    <name type="common">Red palm weevil</name>
    <name type="synonym">Curculio ferrugineus</name>
    <dbReference type="NCBI Taxonomy" id="354439"/>
    <lineage>
        <taxon>Eukaryota</taxon>
        <taxon>Metazoa</taxon>
        <taxon>Ecdysozoa</taxon>
        <taxon>Arthropoda</taxon>
        <taxon>Hexapoda</taxon>
        <taxon>Insecta</taxon>
        <taxon>Pterygota</taxon>
        <taxon>Neoptera</taxon>
        <taxon>Endopterygota</taxon>
        <taxon>Coleoptera</taxon>
        <taxon>Polyphaga</taxon>
        <taxon>Cucujiformia</taxon>
        <taxon>Curculionidae</taxon>
        <taxon>Dryophthorinae</taxon>
        <taxon>Rhynchophorus</taxon>
    </lineage>
</organism>
<feature type="transmembrane region" description="Helical" evidence="9">
    <location>
        <begin position="121"/>
        <end position="141"/>
    </location>
</feature>
<dbReference type="CDD" id="cd17358">
    <property type="entry name" value="MFS_GLUT6_8_Class3_like"/>
    <property type="match status" value="1"/>
</dbReference>
<comment type="similarity">
    <text evidence="7">Belongs to the major facilitator superfamily. Sugar transporter (TC 2.A.1.1) family. Trehalose transporter subfamily.</text>
</comment>